<feature type="domain" description="Transmembrane protein 135 N-terminal" evidence="7">
    <location>
        <begin position="341"/>
        <end position="468"/>
    </location>
</feature>
<feature type="transmembrane region" description="Helical" evidence="6">
    <location>
        <begin position="239"/>
        <end position="256"/>
    </location>
</feature>
<dbReference type="InterPro" id="IPR026749">
    <property type="entry name" value="Tmem135"/>
</dbReference>
<evidence type="ECO:0000259" key="7">
    <source>
        <dbReference type="Pfam" id="PF15982"/>
    </source>
</evidence>
<evidence type="ECO:0000256" key="2">
    <source>
        <dbReference type="ARBA" id="ARBA00008924"/>
    </source>
</evidence>
<evidence type="ECO:0000256" key="6">
    <source>
        <dbReference type="SAM" id="Phobius"/>
    </source>
</evidence>
<accession>A0A367K143</accession>
<evidence type="ECO:0000313" key="8">
    <source>
        <dbReference type="EMBL" id="RCH95888.1"/>
    </source>
</evidence>
<dbReference type="Pfam" id="PF15982">
    <property type="entry name" value="TMEM135_C_rich"/>
    <property type="match status" value="1"/>
</dbReference>
<organism evidence="8 9">
    <name type="scientific">Rhizopus azygosporus</name>
    <name type="common">Rhizopus microsporus var. azygosporus</name>
    <dbReference type="NCBI Taxonomy" id="86630"/>
    <lineage>
        <taxon>Eukaryota</taxon>
        <taxon>Fungi</taxon>
        <taxon>Fungi incertae sedis</taxon>
        <taxon>Mucoromycota</taxon>
        <taxon>Mucoromycotina</taxon>
        <taxon>Mucoromycetes</taxon>
        <taxon>Mucorales</taxon>
        <taxon>Mucorineae</taxon>
        <taxon>Rhizopodaceae</taxon>
        <taxon>Rhizopus</taxon>
    </lineage>
</organism>
<dbReference type="EMBL" id="PJQL01000423">
    <property type="protein sequence ID" value="RCH95888.1"/>
    <property type="molecule type" value="Genomic_DNA"/>
</dbReference>
<evidence type="ECO:0000256" key="4">
    <source>
        <dbReference type="ARBA" id="ARBA00022989"/>
    </source>
</evidence>
<protein>
    <recommendedName>
        <fullName evidence="7">Transmembrane protein 135 N-terminal domain-containing protein</fullName>
    </recommendedName>
</protein>
<reference evidence="8 9" key="1">
    <citation type="journal article" date="2018" name="G3 (Bethesda)">
        <title>Phylogenetic and Phylogenomic Definition of Rhizopus Species.</title>
        <authorList>
            <person name="Gryganskyi A.P."/>
            <person name="Golan J."/>
            <person name="Dolatabadi S."/>
            <person name="Mondo S."/>
            <person name="Robb S."/>
            <person name="Idnurm A."/>
            <person name="Muszewska A."/>
            <person name="Steczkiewicz K."/>
            <person name="Masonjones S."/>
            <person name="Liao H.L."/>
            <person name="Gajdeczka M.T."/>
            <person name="Anike F."/>
            <person name="Vuek A."/>
            <person name="Anishchenko I.M."/>
            <person name="Voigt K."/>
            <person name="de Hoog G.S."/>
            <person name="Smith M.E."/>
            <person name="Heitman J."/>
            <person name="Vilgalys R."/>
            <person name="Stajich J.E."/>
        </authorList>
    </citation>
    <scope>NUCLEOTIDE SEQUENCE [LARGE SCALE GENOMIC DNA]</scope>
    <source>
        <strain evidence="8 9">CBS 357.93</strain>
    </source>
</reference>
<dbReference type="PANTHER" id="PTHR12459">
    <property type="entry name" value="TRANSMEMBRANE PROTEIN 135-RELATED"/>
    <property type="match status" value="1"/>
</dbReference>
<evidence type="ECO:0000256" key="5">
    <source>
        <dbReference type="ARBA" id="ARBA00023136"/>
    </source>
</evidence>
<comment type="similarity">
    <text evidence="2">Belongs to the TMEM135 family.</text>
</comment>
<dbReference type="PANTHER" id="PTHR12459:SF15">
    <property type="entry name" value="TRANSMEMBRANE PROTEIN 135"/>
    <property type="match status" value="1"/>
</dbReference>
<sequence length="520" mass="58809">MSTLGSGGGPPIPASYYENFLESLAQIVSKLLTDQETEAVIASIRSFQEKLRRLSSQNLRRLNLEITAAEAEKPSLCRHVGKTCTQNCTRGFIKAFSVAFTVKYLIAILPSLLTGKIIKRPGILKQMAGRDTMCFALFLGSFISGYKGILCAMRHFRKTQDKESDKLNAFVAGCVAGLSLAFDRDKRRRQSVMLYLFTRALQFNGSWLMKQWAERRKAMHPDQVKWDDHLANFLQRHSGVVVMMIANAQLIYAFLFQHDTLPRSYFSFLLTHGGFKNNFGRMAAPAAEAVGLTVNQLVEDQSPITIPNSLTSREFYLQNVSPNIGNMIRPRLHHKYIMCGIQHPHNDSCSGDKVSLFMDEFLRSFKLYAPLNIIMLVVFKSKQFTTDPKHVLQKFILSCFRSCLFLTMYVVAGLCTPCTLRRLLNRESPWIYAAAGAVGGSMVMIEAPGRQLELGLYCLPRAIESLWRTLQKNKLVKNIPHGDILLFMASMGSLMTLYQNERDTINSHYLSVMTRFFGNN</sequence>
<feature type="transmembrane region" description="Helical" evidence="6">
    <location>
        <begin position="134"/>
        <end position="155"/>
    </location>
</feature>
<name>A0A367K143_RHIAZ</name>
<proteinExistence type="inferred from homology"/>
<evidence type="ECO:0000256" key="3">
    <source>
        <dbReference type="ARBA" id="ARBA00022692"/>
    </source>
</evidence>
<dbReference type="GO" id="GO:0012505">
    <property type="term" value="C:endomembrane system"/>
    <property type="evidence" value="ECO:0007669"/>
    <property type="project" value="UniProtKB-SubCell"/>
</dbReference>
<gene>
    <name evidence="8" type="ORF">CU097_013747</name>
</gene>
<dbReference type="InterPro" id="IPR031926">
    <property type="entry name" value="TMEM135_N"/>
</dbReference>
<keyword evidence="3 6" id="KW-0812">Transmembrane</keyword>
<dbReference type="OrthoDB" id="291792at2759"/>
<dbReference type="Proteomes" id="UP000252139">
    <property type="component" value="Unassembled WGS sequence"/>
</dbReference>
<keyword evidence="9" id="KW-1185">Reference proteome</keyword>
<keyword evidence="5 6" id="KW-0472">Membrane</keyword>
<dbReference type="AlphaFoldDB" id="A0A367K143"/>
<feature type="transmembrane region" description="Helical" evidence="6">
    <location>
        <begin position="92"/>
        <end position="113"/>
    </location>
</feature>
<comment type="caution">
    <text evidence="8">The sequence shown here is derived from an EMBL/GenBank/DDBJ whole genome shotgun (WGS) entry which is preliminary data.</text>
</comment>
<evidence type="ECO:0000313" key="9">
    <source>
        <dbReference type="Proteomes" id="UP000252139"/>
    </source>
</evidence>
<comment type="subcellular location">
    <subcellularLocation>
        <location evidence="1">Endomembrane system</location>
        <topology evidence="1">Multi-pass membrane protein</topology>
    </subcellularLocation>
</comment>
<keyword evidence="4 6" id="KW-1133">Transmembrane helix</keyword>
<evidence type="ECO:0000256" key="1">
    <source>
        <dbReference type="ARBA" id="ARBA00004127"/>
    </source>
</evidence>